<feature type="signal peptide" evidence="2">
    <location>
        <begin position="1"/>
        <end position="19"/>
    </location>
</feature>
<evidence type="ECO:0000313" key="3">
    <source>
        <dbReference type="EMBL" id="ACC98235.1"/>
    </source>
</evidence>
<name>B2KCA8_ELUMP</name>
<dbReference type="EMBL" id="CP001055">
    <property type="protein sequence ID" value="ACC98235.1"/>
    <property type="molecule type" value="Genomic_DNA"/>
</dbReference>
<dbReference type="RefSeq" id="WP_012414850.1">
    <property type="nucleotide sequence ID" value="NC_010644.1"/>
</dbReference>
<dbReference type="AlphaFoldDB" id="B2KCA8"/>
<evidence type="ECO:0000256" key="2">
    <source>
        <dbReference type="SAM" id="SignalP"/>
    </source>
</evidence>
<feature type="compositionally biased region" description="Polar residues" evidence="1">
    <location>
        <begin position="297"/>
        <end position="320"/>
    </location>
</feature>
<dbReference type="KEGG" id="emi:Emin_0680"/>
<keyword evidence="2" id="KW-0732">Signal</keyword>
<proteinExistence type="predicted"/>
<dbReference type="HOGENOM" id="CLU_745432_0_0_0"/>
<sequence length="371" mass="40926">MKKVILSVLSFALAVNSFAFIPEPSVKGAALGSAYTAGNPNDIFAASYNPASAINEQMLLGGAWHKRESAEQIYSVGFGYNFFNGITLNAFGNYLYDNDADFKNKEIKLGANFALHHLTEISLPITLGFTLKNGWLDVPGKDEHAFVGDLGLIVSPMEKLYIGAVYQNIGGKKGVYADDTYSIGAAYFWEYDNNNSFEFRFDAGKEDDHSKWGIGAEYLIFQKYAVRLGYIDAHGTDNFTFGGGVNFNECGRLDIAYLPYDYNKTYKLSYMIPFGSSAGGNNYSSKKTSNSKINYDGYNNSYSPKQAGVSSNQMPKSYETSQKRIAGQRQPFEVAHPPVEQATIKKTTASSNNVKTTASGYPNSRPKRFDK</sequence>
<keyword evidence="4" id="KW-1185">Reference proteome</keyword>
<accession>B2KCA8</accession>
<dbReference type="TCDB" id="1.B.57.4.1">
    <property type="family name" value="the legionella major-outer membrane protein (lm-omp) family"/>
</dbReference>
<gene>
    <name evidence="3" type="ordered locus">Emin_0680</name>
</gene>
<feature type="region of interest" description="Disordered" evidence="1">
    <location>
        <begin position="295"/>
        <end position="371"/>
    </location>
</feature>
<organism evidence="3 4">
    <name type="scientific">Elusimicrobium minutum (strain Pei191)</name>
    <dbReference type="NCBI Taxonomy" id="445932"/>
    <lineage>
        <taxon>Bacteria</taxon>
        <taxon>Pseudomonadati</taxon>
        <taxon>Elusimicrobiota</taxon>
        <taxon>Elusimicrobia</taxon>
        <taxon>Elusimicrobiales</taxon>
        <taxon>Elusimicrobiaceae</taxon>
        <taxon>Elusimicrobium</taxon>
    </lineage>
</organism>
<dbReference type="STRING" id="445932.Emin_0680"/>
<feature type="compositionally biased region" description="Polar residues" evidence="1">
    <location>
        <begin position="344"/>
        <end position="362"/>
    </location>
</feature>
<feature type="chain" id="PRO_5002777716" evidence="2">
    <location>
        <begin position="20"/>
        <end position="371"/>
    </location>
</feature>
<reference evidence="3 4" key="1">
    <citation type="journal article" date="2009" name="Appl. Environ. Microbiol.">
        <title>Genomic analysis of 'Elusimicrobium minutum,' the first cultivated representative of the phylum 'Elusimicrobia' (formerly termite group 1).</title>
        <authorList>
            <person name="Herlemann D.P.R."/>
            <person name="Geissinger O."/>
            <person name="Ikeda-Ohtsubo W."/>
            <person name="Kunin V."/>
            <person name="Sun H."/>
            <person name="Lapidus A."/>
            <person name="Hugenholtz P."/>
            <person name="Brune A."/>
        </authorList>
    </citation>
    <scope>NUCLEOTIDE SEQUENCE [LARGE SCALE GENOMIC DNA]</scope>
    <source>
        <strain evidence="3 4">Pei191</strain>
    </source>
</reference>
<evidence type="ECO:0000256" key="1">
    <source>
        <dbReference type="SAM" id="MobiDB-lite"/>
    </source>
</evidence>
<protein>
    <submittedName>
        <fullName evidence="3">Uncharacterized protein</fullName>
    </submittedName>
</protein>
<dbReference type="Proteomes" id="UP000001029">
    <property type="component" value="Chromosome"/>
</dbReference>
<evidence type="ECO:0000313" key="4">
    <source>
        <dbReference type="Proteomes" id="UP000001029"/>
    </source>
</evidence>